<comment type="caution">
    <text evidence="8">The sequence shown here is derived from an EMBL/GenBank/DDBJ whole genome shotgun (WGS) entry which is preliminary data.</text>
</comment>
<name>A0AAE0H2N3_9CHLO</name>
<evidence type="ECO:0000256" key="6">
    <source>
        <dbReference type="ARBA" id="ARBA00023136"/>
    </source>
</evidence>
<keyword evidence="5" id="KW-0732">Signal</keyword>
<keyword evidence="4" id="KW-0964">Secreted</keyword>
<evidence type="ECO:0000256" key="5">
    <source>
        <dbReference type="ARBA" id="ARBA00022729"/>
    </source>
</evidence>
<keyword evidence="6" id="KW-0472">Membrane</keyword>
<dbReference type="Pfam" id="PF02415">
    <property type="entry name" value="Chlam_PMP"/>
    <property type="match status" value="1"/>
</dbReference>
<keyword evidence="9" id="KW-1185">Reference proteome</keyword>
<dbReference type="AlphaFoldDB" id="A0AAE0H2N3"/>
<protein>
    <recommendedName>
        <fullName evidence="10">Right handed beta helix domain-containing protein</fullName>
    </recommendedName>
</protein>
<reference evidence="8 9" key="1">
    <citation type="journal article" date="2015" name="Genome Biol. Evol.">
        <title>Comparative Genomics of a Bacterivorous Green Alga Reveals Evolutionary Causalities and Consequences of Phago-Mixotrophic Mode of Nutrition.</title>
        <authorList>
            <person name="Burns J.A."/>
            <person name="Paasch A."/>
            <person name="Narechania A."/>
            <person name="Kim E."/>
        </authorList>
    </citation>
    <scope>NUCLEOTIDE SEQUENCE [LARGE SCALE GENOMIC DNA]</scope>
    <source>
        <strain evidence="8 9">PLY_AMNH</strain>
    </source>
</reference>
<comment type="subcellular location">
    <subcellularLocation>
        <location evidence="1">Cell envelope</location>
    </subcellularLocation>
    <subcellularLocation>
        <location evidence="2">Cell outer membrane</location>
    </subcellularLocation>
    <subcellularLocation>
        <location evidence="3">Secreted</location>
    </subcellularLocation>
</comment>
<evidence type="ECO:0000256" key="1">
    <source>
        <dbReference type="ARBA" id="ARBA00004196"/>
    </source>
</evidence>
<dbReference type="PANTHER" id="PTHR11319">
    <property type="entry name" value="G PROTEIN-COUPLED RECEPTOR-RELATED"/>
    <property type="match status" value="1"/>
</dbReference>
<organism evidence="8 9">
    <name type="scientific">Cymbomonas tetramitiformis</name>
    <dbReference type="NCBI Taxonomy" id="36881"/>
    <lineage>
        <taxon>Eukaryota</taxon>
        <taxon>Viridiplantae</taxon>
        <taxon>Chlorophyta</taxon>
        <taxon>Pyramimonadophyceae</taxon>
        <taxon>Pyramimonadales</taxon>
        <taxon>Pyramimonadaceae</taxon>
        <taxon>Cymbomonas</taxon>
    </lineage>
</organism>
<accession>A0AAE0H2N3</accession>
<evidence type="ECO:0008006" key="10">
    <source>
        <dbReference type="Google" id="ProtNLM"/>
    </source>
</evidence>
<dbReference type="Gene3D" id="2.160.20.10">
    <property type="entry name" value="Single-stranded right-handed beta-helix, Pectin lyase-like"/>
    <property type="match status" value="1"/>
</dbReference>
<sequence>GSGGGFFMENSILSLNASLIANNTALQGGGAVFAHFGVVNISHSGVTHNRALIAGGILISGSTLYFEHSNFERNALDVLEANLTSLEADEVNAFVQSHCDYLPCGGGISLVDSAGMLNSCAIKENQASEGGGIHIAVSSVDMSRCVIANNAAVGSNGGGVLCDESSFLRMSDCHCSFNSAFEEGGGVFLTMCKSVISNTTFENNTASNGGGLMKMDAVADCSLTNLSFTDNAASSYGGAIYILTATEYHLANGSHEHPEADIDFNGIAFESNRATKGSCVYYDTSFTLHFPNCTNCECPNQTFASSPVSFQLEAPVGNVLDVLTIR</sequence>
<evidence type="ECO:0000313" key="9">
    <source>
        <dbReference type="Proteomes" id="UP001190700"/>
    </source>
</evidence>
<evidence type="ECO:0000313" key="8">
    <source>
        <dbReference type="EMBL" id="KAK3288734.1"/>
    </source>
</evidence>
<dbReference type="EMBL" id="LGRX02000374">
    <property type="protein sequence ID" value="KAK3288734.1"/>
    <property type="molecule type" value="Genomic_DNA"/>
</dbReference>
<evidence type="ECO:0000256" key="7">
    <source>
        <dbReference type="ARBA" id="ARBA00023237"/>
    </source>
</evidence>
<dbReference type="SUPFAM" id="SSF51126">
    <property type="entry name" value="Pectin lyase-like"/>
    <property type="match status" value="1"/>
</dbReference>
<feature type="non-terminal residue" evidence="8">
    <location>
        <position position="1"/>
    </location>
</feature>
<keyword evidence="7" id="KW-0998">Cell outer membrane</keyword>
<dbReference type="InterPro" id="IPR012334">
    <property type="entry name" value="Pectin_lyas_fold"/>
</dbReference>
<gene>
    <name evidence="8" type="ORF">CYMTET_3801</name>
</gene>
<dbReference type="PANTHER" id="PTHR11319:SF35">
    <property type="entry name" value="OUTER MEMBRANE PROTEIN PMPC-RELATED"/>
    <property type="match status" value="1"/>
</dbReference>
<dbReference type="InterPro" id="IPR011050">
    <property type="entry name" value="Pectin_lyase_fold/virulence"/>
</dbReference>
<evidence type="ECO:0000256" key="2">
    <source>
        <dbReference type="ARBA" id="ARBA00004442"/>
    </source>
</evidence>
<proteinExistence type="predicted"/>
<dbReference type="InterPro" id="IPR003368">
    <property type="entry name" value="POMP_repeat"/>
</dbReference>
<evidence type="ECO:0000256" key="4">
    <source>
        <dbReference type="ARBA" id="ARBA00022525"/>
    </source>
</evidence>
<evidence type="ECO:0000256" key="3">
    <source>
        <dbReference type="ARBA" id="ARBA00004613"/>
    </source>
</evidence>
<dbReference type="Proteomes" id="UP001190700">
    <property type="component" value="Unassembled WGS sequence"/>
</dbReference>